<evidence type="ECO:0000256" key="3">
    <source>
        <dbReference type="ARBA" id="ARBA00022614"/>
    </source>
</evidence>
<dbReference type="GO" id="GO:0005930">
    <property type="term" value="C:axoneme"/>
    <property type="evidence" value="ECO:0007669"/>
    <property type="project" value="UniProtKB-SubCell"/>
</dbReference>
<dbReference type="OrthoDB" id="564617at2759"/>
<keyword evidence="10" id="KW-0325">Glycoprotein</keyword>
<dbReference type="AlphaFoldDB" id="I0YWX3"/>
<dbReference type="Pfam" id="PF00560">
    <property type="entry name" value="LRR_1"/>
    <property type="match status" value="2"/>
</dbReference>
<evidence type="ECO:0000256" key="7">
    <source>
        <dbReference type="ARBA" id="ARBA00022989"/>
    </source>
</evidence>
<evidence type="ECO:0000256" key="10">
    <source>
        <dbReference type="ARBA" id="ARBA00023180"/>
    </source>
</evidence>
<dbReference type="GO" id="GO:0012505">
    <property type="term" value="C:endomembrane system"/>
    <property type="evidence" value="ECO:0007669"/>
    <property type="project" value="UniProtKB-SubCell"/>
</dbReference>
<comment type="subcellular location">
    <subcellularLocation>
        <location evidence="1">Cell membrane</location>
    </subcellularLocation>
    <subcellularLocation>
        <location evidence="2">Cytoplasm</location>
        <location evidence="2">Cytoskeleton</location>
        <location evidence="2">Cilium axoneme</location>
    </subcellularLocation>
    <subcellularLocation>
        <location evidence="11">Endomembrane system</location>
        <topology evidence="11">Single-pass membrane protein</topology>
    </subcellularLocation>
</comment>
<sequence length="384" mass="40987">MQVVSIKFPNNASLLEGNIGDIMYGASLIPNLKVLYLANQTFNGMLPNNTFAMPELLELDLSNNHIKGSLPASWGNFLTFPKLTSMNVAFNNDLRGTLPANWGGDGSSMQALNTLNINNCEITGSLPAQWARGLPALKRIKVSSNAITGTLPPEWSALNLTSINFDRNVLAGTIPASWGSNGTFEALTALQVFSNSLTGTLPTTWETPGTMPSLLLMDVANNNFTGAVPKGWGSPQSVLITEDNRFCGTMPPVHVFTCGELRGSCVEGKGIAPVCPAPPPNSPAPNTAASNPGDMAALLKFKAAFDNFDTAVRRRTARWDPGLPMCFSWQGVTCWPDGYVRTIDLSIPERKSPALVPLTAPFDNTSFAHASVPHQLAGNVSSVL</sequence>
<name>I0YWX3_COCSC</name>
<evidence type="ECO:0000256" key="8">
    <source>
        <dbReference type="ARBA" id="ARBA00023136"/>
    </source>
</evidence>
<evidence type="ECO:0000256" key="1">
    <source>
        <dbReference type="ARBA" id="ARBA00004236"/>
    </source>
</evidence>
<evidence type="ECO:0000259" key="12">
    <source>
        <dbReference type="Pfam" id="PF08263"/>
    </source>
</evidence>
<evidence type="ECO:0000256" key="6">
    <source>
        <dbReference type="ARBA" id="ARBA00022737"/>
    </source>
</evidence>
<feature type="domain" description="Leucine-rich repeat-containing N-terminal plant-type" evidence="12">
    <location>
        <begin position="292"/>
        <end position="335"/>
    </location>
</feature>
<keyword evidence="5" id="KW-0732">Signal</keyword>
<dbReference type="KEGG" id="csl:COCSUDRAFT_66439"/>
<keyword evidence="7" id="KW-1133">Transmembrane helix</keyword>
<feature type="domain" description="Leucine-rich repeat-containing N-terminal plant-type" evidence="12">
    <location>
        <begin position="188"/>
        <end position="206"/>
    </location>
</feature>
<dbReference type="SUPFAM" id="SSF52058">
    <property type="entry name" value="L domain-like"/>
    <property type="match status" value="1"/>
</dbReference>
<dbReference type="PANTHER" id="PTHR27000">
    <property type="entry name" value="LEUCINE-RICH REPEAT RECEPTOR-LIKE PROTEIN KINASE FAMILY PROTEIN-RELATED"/>
    <property type="match status" value="1"/>
</dbReference>
<feature type="non-terminal residue" evidence="13">
    <location>
        <position position="384"/>
    </location>
</feature>
<protein>
    <submittedName>
        <fullName evidence="13">L domain-like protein</fullName>
    </submittedName>
</protein>
<keyword evidence="6" id="KW-0677">Repeat</keyword>
<dbReference type="RefSeq" id="XP_005647436.1">
    <property type="nucleotide sequence ID" value="XM_005647379.1"/>
</dbReference>
<gene>
    <name evidence="13" type="ORF">COCSUDRAFT_66439</name>
</gene>
<evidence type="ECO:0000256" key="2">
    <source>
        <dbReference type="ARBA" id="ARBA00004430"/>
    </source>
</evidence>
<keyword evidence="4" id="KW-0812">Transmembrane</keyword>
<dbReference type="InterPro" id="IPR001611">
    <property type="entry name" value="Leu-rich_rpt"/>
</dbReference>
<dbReference type="InterPro" id="IPR032675">
    <property type="entry name" value="LRR_dom_sf"/>
</dbReference>
<keyword evidence="8" id="KW-0472">Membrane</keyword>
<keyword evidence="3" id="KW-0433">Leucine-rich repeat</keyword>
<dbReference type="Gene3D" id="3.80.10.10">
    <property type="entry name" value="Ribonuclease Inhibitor"/>
    <property type="match status" value="1"/>
</dbReference>
<dbReference type="InterPro" id="IPR013210">
    <property type="entry name" value="LRR_N_plant-typ"/>
</dbReference>
<evidence type="ECO:0000256" key="4">
    <source>
        <dbReference type="ARBA" id="ARBA00022692"/>
    </source>
</evidence>
<dbReference type="GO" id="GO:0005886">
    <property type="term" value="C:plasma membrane"/>
    <property type="evidence" value="ECO:0007669"/>
    <property type="project" value="UniProtKB-SubCell"/>
</dbReference>
<accession>I0YWX3</accession>
<dbReference type="PANTHER" id="PTHR27000:SF642">
    <property type="entry name" value="INACTIVE LEUCINE-RICH REPEAT RECEPTOR KINASE XIAO-RELATED"/>
    <property type="match status" value="1"/>
</dbReference>
<dbReference type="EMBL" id="AGSI01000009">
    <property type="protein sequence ID" value="EIE22892.1"/>
    <property type="molecule type" value="Genomic_DNA"/>
</dbReference>
<dbReference type="Proteomes" id="UP000007264">
    <property type="component" value="Unassembled WGS sequence"/>
</dbReference>
<keyword evidence="9" id="KW-0675">Receptor</keyword>
<dbReference type="GeneID" id="17040879"/>
<evidence type="ECO:0000313" key="13">
    <source>
        <dbReference type="EMBL" id="EIE22892.1"/>
    </source>
</evidence>
<evidence type="ECO:0000256" key="9">
    <source>
        <dbReference type="ARBA" id="ARBA00023170"/>
    </source>
</evidence>
<evidence type="ECO:0000256" key="11">
    <source>
        <dbReference type="ARBA" id="ARBA00037847"/>
    </source>
</evidence>
<dbReference type="eggNOG" id="ENOG502QS1K">
    <property type="taxonomic scope" value="Eukaryota"/>
</dbReference>
<evidence type="ECO:0000256" key="5">
    <source>
        <dbReference type="ARBA" id="ARBA00022729"/>
    </source>
</evidence>
<organism evidence="13 14">
    <name type="scientific">Coccomyxa subellipsoidea (strain C-169)</name>
    <name type="common">Green microalga</name>
    <dbReference type="NCBI Taxonomy" id="574566"/>
    <lineage>
        <taxon>Eukaryota</taxon>
        <taxon>Viridiplantae</taxon>
        <taxon>Chlorophyta</taxon>
        <taxon>core chlorophytes</taxon>
        <taxon>Trebouxiophyceae</taxon>
        <taxon>Trebouxiophyceae incertae sedis</taxon>
        <taxon>Coccomyxaceae</taxon>
        <taxon>Coccomyxa</taxon>
        <taxon>Coccomyxa subellipsoidea</taxon>
    </lineage>
</organism>
<reference evidence="13 14" key="1">
    <citation type="journal article" date="2012" name="Genome Biol.">
        <title>The genome of the polar eukaryotic microalga coccomyxa subellipsoidea reveals traits of cold adaptation.</title>
        <authorList>
            <person name="Blanc G."/>
            <person name="Agarkova I."/>
            <person name="Grimwood J."/>
            <person name="Kuo A."/>
            <person name="Brueggeman A."/>
            <person name="Dunigan D."/>
            <person name="Gurnon J."/>
            <person name="Ladunga I."/>
            <person name="Lindquist E."/>
            <person name="Lucas S."/>
            <person name="Pangilinan J."/>
            <person name="Proschold T."/>
            <person name="Salamov A."/>
            <person name="Schmutz J."/>
            <person name="Weeks D."/>
            <person name="Yamada T."/>
            <person name="Claverie J.M."/>
            <person name="Grigoriev I."/>
            <person name="Van Etten J."/>
            <person name="Lomsadze A."/>
            <person name="Borodovsky M."/>
        </authorList>
    </citation>
    <scope>NUCLEOTIDE SEQUENCE [LARGE SCALE GENOMIC DNA]</scope>
    <source>
        <strain evidence="13 14">C-169</strain>
    </source>
</reference>
<evidence type="ECO:0000313" key="14">
    <source>
        <dbReference type="Proteomes" id="UP000007264"/>
    </source>
</evidence>
<keyword evidence="14" id="KW-1185">Reference proteome</keyword>
<dbReference type="Pfam" id="PF08263">
    <property type="entry name" value="LRRNT_2"/>
    <property type="match status" value="2"/>
</dbReference>
<comment type="caution">
    <text evidence="13">The sequence shown here is derived from an EMBL/GenBank/DDBJ whole genome shotgun (WGS) entry which is preliminary data.</text>
</comment>
<proteinExistence type="predicted"/>